<dbReference type="InterPro" id="IPR016461">
    <property type="entry name" value="COMT-like"/>
</dbReference>
<evidence type="ECO:0000256" key="4">
    <source>
        <dbReference type="ARBA" id="ARBA00022691"/>
    </source>
</evidence>
<feature type="domain" description="O-methyltransferase dimerisation" evidence="8">
    <location>
        <begin position="19"/>
        <end position="114"/>
    </location>
</feature>
<dbReference type="SUPFAM" id="SSF53335">
    <property type="entry name" value="S-adenosyl-L-methionine-dependent methyltransferases"/>
    <property type="match status" value="1"/>
</dbReference>
<evidence type="ECO:0000256" key="6">
    <source>
        <dbReference type="PIRSR" id="PIRSR005739-1"/>
    </source>
</evidence>
<dbReference type="GO" id="GO:0030187">
    <property type="term" value="P:melatonin biosynthetic process"/>
    <property type="evidence" value="ECO:0007669"/>
    <property type="project" value="UniProtKB-ARBA"/>
</dbReference>
<dbReference type="PIRSF" id="PIRSF005739">
    <property type="entry name" value="O-mtase"/>
    <property type="match status" value="1"/>
</dbReference>
<dbReference type="PANTHER" id="PTHR11746">
    <property type="entry name" value="O-METHYLTRANSFERASE"/>
    <property type="match status" value="1"/>
</dbReference>
<dbReference type="InterPro" id="IPR036390">
    <property type="entry name" value="WH_DNA-bd_sf"/>
</dbReference>
<dbReference type="InterPro" id="IPR012967">
    <property type="entry name" value="COMT_dimerisation"/>
</dbReference>
<dbReference type="GO" id="GO:0046983">
    <property type="term" value="F:protein dimerization activity"/>
    <property type="evidence" value="ECO:0007669"/>
    <property type="project" value="InterPro"/>
</dbReference>
<sequence length="364" mass="39565">MALAGITNQDLLDAQVELWHSTFAYIKSMALKSALDLGLADAIYHHGGSATLPQIVDRVTLHPSKTLHLRRLMRVLATTGVFSVQHPSPLGDDSSSASDSEPVYKLTAVSALLVGPRRSHVPLAAFVVDPALVTPFFELGKWLQRELPGPCIFEHAHGQTIWEHANGDAAFNALLNDGMLSDSHFIMDIASKECAHVFQGISSLVDVGGGLGAAAQAISVAFPGVKCSVLDLDHVVAKAPSDTQVNYIGGDMFESVPPADAMFLKWVLHDWGHEECVKILRNCRKAIPPREGGGKVIIIDMVVGAGPADPRHMEMQALFDLYIMVVNGMERDEQEWKQIFVEAGFTDYRVTPVLGVRSIIEVYP</sequence>
<feature type="active site" description="Proton acceptor" evidence="6">
    <location>
        <position position="269"/>
    </location>
</feature>
<dbReference type="InterPro" id="IPR036388">
    <property type="entry name" value="WH-like_DNA-bd_sf"/>
</dbReference>
<comment type="caution">
    <text evidence="9">The sequence shown here is derived from an EMBL/GenBank/DDBJ whole genome shotgun (WGS) entry which is preliminary data.</text>
</comment>
<comment type="similarity">
    <text evidence="5">Belongs to the class I-like SAM-binding methyltransferase superfamily. Cation-independent O-methyltransferase family.</text>
</comment>
<dbReference type="ExpressionAtlas" id="A0A3L6DIP2">
    <property type="expression patterns" value="baseline and differential"/>
</dbReference>
<dbReference type="InterPro" id="IPR029063">
    <property type="entry name" value="SAM-dependent_MTases_sf"/>
</dbReference>
<dbReference type="GO" id="GO:0032259">
    <property type="term" value="P:methylation"/>
    <property type="evidence" value="ECO:0007669"/>
    <property type="project" value="UniProtKB-KW"/>
</dbReference>
<evidence type="ECO:0000256" key="5">
    <source>
        <dbReference type="ARBA" id="ARBA00038277"/>
    </source>
</evidence>
<dbReference type="SUPFAM" id="SSF46785">
    <property type="entry name" value="Winged helix' DNA-binding domain"/>
    <property type="match status" value="1"/>
</dbReference>
<evidence type="ECO:0000313" key="9">
    <source>
        <dbReference type="EMBL" id="PWZ08512.1"/>
    </source>
</evidence>
<keyword evidence="2 9" id="KW-0489">Methyltransferase</keyword>
<gene>
    <name evidence="9" type="primary">ZRP4_8</name>
    <name evidence="9" type="ORF">Zm00014a_022638</name>
</gene>
<evidence type="ECO:0000259" key="7">
    <source>
        <dbReference type="Pfam" id="PF00891"/>
    </source>
</evidence>
<dbReference type="FunFam" id="1.10.10.10:FF:000292">
    <property type="entry name" value="O-methyltransferase ZRP4"/>
    <property type="match status" value="1"/>
</dbReference>
<evidence type="ECO:0000256" key="2">
    <source>
        <dbReference type="ARBA" id="ARBA00022603"/>
    </source>
</evidence>
<name>A0A3L6DIP2_MAIZE</name>
<reference evidence="9" key="1">
    <citation type="journal article" date="2018" name="Nat. Genet.">
        <title>Extensive intraspecific gene order and gene structural variations between Mo17 and other maize genomes.</title>
        <authorList>
            <person name="Sun S."/>
            <person name="Zhou Y."/>
            <person name="Chen J."/>
            <person name="Shi J."/>
            <person name="Zhao H."/>
            <person name="Zhao H."/>
            <person name="Song W."/>
            <person name="Zhang M."/>
            <person name="Cui Y."/>
            <person name="Dong X."/>
            <person name="Liu H."/>
            <person name="Ma X."/>
            <person name="Jiao Y."/>
            <person name="Wang B."/>
            <person name="Wei X."/>
            <person name="Stein J.C."/>
            <person name="Glaubitz J.C."/>
            <person name="Lu F."/>
            <person name="Yu G."/>
            <person name="Liang C."/>
            <person name="Fengler K."/>
            <person name="Li B."/>
            <person name="Rafalski A."/>
            <person name="Schnable P.S."/>
            <person name="Ware D.H."/>
            <person name="Buckler E.S."/>
            <person name="Lai J."/>
        </authorList>
    </citation>
    <scope>NUCLEOTIDE SEQUENCE [LARGE SCALE GENOMIC DNA]</scope>
    <source>
        <tissue evidence="9">Seedling</tissue>
    </source>
</reference>
<proteinExistence type="inferred from homology"/>
<dbReference type="FunFam" id="3.40.50.150:FF:000057">
    <property type="entry name" value="O-methyltransferase ZRP4"/>
    <property type="match status" value="1"/>
</dbReference>
<evidence type="ECO:0000256" key="3">
    <source>
        <dbReference type="ARBA" id="ARBA00022679"/>
    </source>
</evidence>
<feature type="domain" description="O-methyltransferase C-terminal" evidence="7">
    <location>
        <begin position="137"/>
        <end position="345"/>
    </location>
</feature>
<evidence type="ECO:0000256" key="1">
    <source>
        <dbReference type="ARBA" id="ARBA00011738"/>
    </source>
</evidence>
<keyword evidence="3 9" id="KW-0808">Transferase</keyword>
<dbReference type="InterPro" id="IPR001077">
    <property type="entry name" value="COMT_C"/>
</dbReference>
<dbReference type="Gene3D" id="1.10.10.10">
    <property type="entry name" value="Winged helix-like DNA-binding domain superfamily/Winged helix DNA-binding domain"/>
    <property type="match status" value="1"/>
</dbReference>
<dbReference type="Pfam" id="PF00891">
    <property type="entry name" value="Methyltransf_2"/>
    <property type="match status" value="1"/>
</dbReference>
<comment type="subunit">
    <text evidence="1">Homodimer.</text>
</comment>
<organism evidence="9">
    <name type="scientific">Zea mays</name>
    <name type="common">Maize</name>
    <dbReference type="NCBI Taxonomy" id="4577"/>
    <lineage>
        <taxon>Eukaryota</taxon>
        <taxon>Viridiplantae</taxon>
        <taxon>Streptophyta</taxon>
        <taxon>Embryophyta</taxon>
        <taxon>Tracheophyta</taxon>
        <taxon>Spermatophyta</taxon>
        <taxon>Magnoliopsida</taxon>
        <taxon>Liliopsida</taxon>
        <taxon>Poales</taxon>
        <taxon>Poaceae</taxon>
        <taxon>PACMAD clade</taxon>
        <taxon>Panicoideae</taxon>
        <taxon>Andropogonodae</taxon>
        <taxon>Andropogoneae</taxon>
        <taxon>Tripsacinae</taxon>
        <taxon>Zea</taxon>
    </lineage>
</organism>
<accession>A0A3L6DIP2</accession>
<dbReference type="Pfam" id="PF08100">
    <property type="entry name" value="Dimerisation"/>
    <property type="match status" value="1"/>
</dbReference>
<dbReference type="PROSITE" id="PS51683">
    <property type="entry name" value="SAM_OMT_II"/>
    <property type="match status" value="1"/>
</dbReference>
<dbReference type="GO" id="GO:0017096">
    <property type="term" value="F:acetylserotonin O-methyltransferase activity"/>
    <property type="evidence" value="ECO:0007669"/>
    <property type="project" value="UniProtKB-ARBA"/>
</dbReference>
<dbReference type="EMBL" id="NCVQ01000009">
    <property type="protein sequence ID" value="PWZ08512.1"/>
    <property type="molecule type" value="Genomic_DNA"/>
</dbReference>
<dbReference type="Proteomes" id="UP000251960">
    <property type="component" value="Chromosome 8"/>
</dbReference>
<evidence type="ECO:0000259" key="8">
    <source>
        <dbReference type="Pfam" id="PF08100"/>
    </source>
</evidence>
<dbReference type="AlphaFoldDB" id="A0A3L6DIP2"/>
<protein>
    <submittedName>
        <fullName evidence="9">O-methyltransferase ZRP4</fullName>
    </submittedName>
</protein>
<keyword evidence="4" id="KW-0949">S-adenosyl-L-methionine</keyword>
<dbReference type="Gene3D" id="3.40.50.150">
    <property type="entry name" value="Vaccinia Virus protein VP39"/>
    <property type="match status" value="1"/>
</dbReference>